<dbReference type="Proteomes" id="UP001501752">
    <property type="component" value="Unassembled WGS sequence"/>
</dbReference>
<dbReference type="PROSITE" id="PS50112">
    <property type="entry name" value="PAS"/>
    <property type="match status" value="1"/>
</dbReference>
<evidence type="ECO:0000313" key="4">
    <source>
        <dbReference type="Proteomes" id="UP001501752"/>
    </source>
</evidence>
<dbReference type="InterPro" id="IPR013656">
    <property type="entry name" value="PAS_4"/>
</dbReference>
<dbReference type="InterPro" id="IPR003018">
    <property type="entry name" value="GAF"/>
</dbReference>
<reference evidence="4" key="1">
    <citation type="journal article" date="2019" name="Int. J. Syst. Evol. Microbiol.">
        <title>The Global Catalogue of Microorganisms (GCM) 10K type strain sequencing project: providing services to taxonomists for standard genome sequencing and annotation.</title>
        <authorList>
            <consortium name="The Broad Institute Genomics Platform"/>
            <consortium name="The Broad Institute Genome Sequencing Center for Infectious Disease"/>
            <person name="Wu L."/>
            <person name="Ma J."/>
        </authorList>
    </citation>
    <scope>NUCLEOTIDE SEQUENCE [LARGE SCALE GENOMIC DNA]</scope>
    <source>
        <strain evidence="4">JCM 13006</strain>
    </source>
</reference>
<dbReference type="SMART" id="SM00065">
    <property type="entry name" value="GAF"/>
    <property type="match status" value="1"/>
</dbReference>
<dbReference type="SUPFAM" id="SSF55785">
    <property type="entry name" value="PYP-like sensor domain (PAS domain)"/>
    <property type="match status" value="1"/>
</dbReference>
<dbReference type="CDD" id="cd00130">
    <property type="entry name" value="PAS"/>
    <property type="match status" value="1"/>
</dbReference>
<gene>
    <name evidence="3" type="ORF">GCM10023235_04560</name>
</gene>
<proteinExistence type="predicted"/>
<keyword evidence="1" id="KW-0378">Hydrolase</keyword>
<evidence type="ECO:0000313" key="3">
    <source>
        <dbReference type="EMBL" id="GAA4833169.1"/>
    </source>
</evidence>
<dbReference type="Pfam" id="PF13185">
    <property type="entry name" value="GAF_2"/>
    <property type="match status" value="1"/>
</dbReference>
<comment type="caution">
    <text evidence="3">The sequence shown here is derived from an EMBL/GenBank/DDBJ whole genome shotgun (WGS) entry which is preliminary data.</text>
</comment>
<dbReference type="Gene3D" id="3.60.40.10">
    <property type="entry name" value="PPM-type phosphatase domain"/>
    <property type="match status" value="1"/>
</dbReference>
<name>A0ABP9DBF9_9ACTN</name>
<feature type="domain" description="PAS" evidence="2">
    <location>
        <begin position="197"/>
        <end position="234"/>
    </location>
</feature>
<accession>A0ABP9DBF9</accession>
<dbReference type="Gene3D" id="3.30.450.40">
    <property type="match status" value="1"/>
</dbReference>
<dbReference type="Pfam" id="PF07228">
    <property type="entry name" value="SpoIIE"/>
    <property type="match status" value="1"/>
</dbReference>
<dbReference type="SUPFAM" id="SSF55781">
    <property type="entry name" value="GAF domain-like"/>
    <property type="match status" value="1"/>
</dbReference>
<dbReference type="Pfam" id="PF08448">
    <property type="entry name" value="PAS_4"/>
    <property type="match status" value="1"/>
</dbReference>
<evidence type="ECO:0000256" key="1">
    <source>
        <dbReference type="ARBA" id="ARBA00022801"/>
    </source>
</evidence>
<dbReference type="Gene3D" id="3.30.450.20">
    <property type="entry name" value="PAS domain"/>
    <property type="match status" value="1"/>
</dbReference>
<dbReference type="InterPro" id="IPR001932">
    <property type="entry name" value="PPM-type_phosphatase-like_dom"/>
</dbReference>
<dbReference type="SMART" id="SM00331">
    <property type="entry name" value="PP2C_SIG"/>
    <property type="match status" value="1"/>
</dbReference>
<dbReference type="RefSeq" id="WP_345695055.1">
    <property type="nucleotide sequence ID" value="NZ_BAABIS010000001.1"/>
</dbReference>
<organism evidence="3 4">
    <name type="scientific">Kitasatospora terrestris</name>
    <dbReference type="NCBI Taxonomy" id="258051"/>
    <lineage>
        <taxon>Bacteria</taxon>
        <taxon>Bacillati</taxon>
        <taxon>Actinomycetota</taxon>
        <taxon>Actinomycetes</taxon>
        <taxon>Kitasatosporales</taxon>
        <taxon>Streptomycetaceae</taxon>
        <taxon>Kitasatospora</taxon>
    </lineage>
</organism>
<protein>
    <submittedName>
        <fullName evidence="3">SpoIIE family protein phosphatase</fullName>
    </submittedName>
</protein>
<dbReference type="InterPro" id="IPR000014">
    <property type="entry name" value="PAS"/>
</dbReference>
<dbReference type="InterPro" id="IPR036457">
    <property type="entry name" value="PPM-type-like_dom_sf"/>
</dbReference>
<dbReference type="EMBL" id="BAABIS010000001">
    <property type="protein sequence ID" value="GAA4833169.1"/>
    <property type="molecule type" value="Genomic_DNA"/>
</dbReference>
<sequence>MGGVATRAHGPAPDAGRDADAVAYLDAPFQECMRQVGAIAGAVYLRDADPGMLRLALLSGLPLDLMSPWLSGAVPAPLPGTDAYREQRFVWVGSQEEMAHAYPRVAAALPYPFALGALPITGAHRWGVLLLMWPPTHPPVTNARERRNISAGAHRLARLIDSEARKRLPLPPREPRVLAAGSAVQDPSQRALAAADVLERLPVGACGLDLQGRFGYLSPRAAELLGSTEADLLGTLPWHSVPWLDNPVCEDGYRAALVSRQPVSFTVVRPPDQPLLFRLYPGSSGITVLLSDADTGPAAVRMRADRGSAGTPRSAAHLYQVVHVAAALTEAATVLDVAEVVTEQVAPVLDARAAALYKIRDGRLLLIGHAGFPATAAEPPDGAVLDTVLDTVFGAAAKAATTGRAVFLGSAAEADRYHPRLAELTGKPTWAVLPLVTHHDPTGCCVFAYDRARTFEAGERAVFTSLSGLIAQALDRARLYDEQQRLAHGLQDALLPRALDRHPRLEAAARYLPATRGMDIGGDFYDLIRIDDDTVIAVIGDVEGHNVAAAAMMGQVRTAIRAHTSAGAPPDQVLARTSRLLDDLRTDLLASCLYLRLDLVRHRALLASAGHLPPLLRPPGGPCTVAEVAPGPLLGTVPDPEYPLTELDLPPDTLIGLYTDGLVEAPGIDLDQQLAKCAALLSDPGESQDGRLDPLVDILLRAWPDDFPRSDDIAVLLLRTRP</sequence>
<dbReference type="InterPro" id="IPR029016">
    <property type="entry name" value="GAF-like_dom_sf"/>
</dbReference>
<dbReference type="SMART" id="SM00091">
    <property type="entry name" value="PAS"/>
    <property type="match status" value="1"/>
</dbReference>
<evidence type="ECO:0000259" key="2">
    <source>
        <dbReference type="PROSITE" id="PS50112"/>
    </source>
</evidence>
<dbReference type="InterPro" id="IPR052016">
    <property type="entry name" value="Bact_Sigma-Reg"/>
</dbReference>
<keyword evidence="4" id="KW-1185">Reference proteome</keyword>
<dbReference type="PANTHER" id="PTHR43156:SF2">
    <property type="entry name" value="STAGE II SPORULATION PROTEIN E"/>
    <property type="match status" value="1"/>
</dbReference>
<dbReference type="PANTHER" id="PTHR43156">
    <property type="entry name" value="STAGE II SPORULATION PROTEIN E-RELATED"/>
    <property type="match status" value="1"/>
</dbReference>
<dbReference type="InterPro" id="IPR035965">
    <property type="entry name" value="PAS-like_dom_sf"/>
</dbReference>